<feature type="domain" description="C2H2-type" evidence="3">
    <location>
        <begin position="74"/>
        <end position="100"/>
    </location>
</feature>
<sequence length="100" mass="11608">MRHVYSKHYPTKKQYIIYITALFPGVFLFNILIFKPLGIFPTAFRAFPPAQNKFEGIVTVYDGVLEVKKGEKPFMCTFCNYSSTQRSAVKTHIRIKHSDE</sequence>
<dbReference type="Gene3D" id="3.30.160.60">
    <property type="entry name" value="Classic Zinc Finger"/>
    <property type="match status" value="1"/>
</dbReference>
<keyword evidence="1" id="KW-0862">Zinc</keyword>
<accession>A0A8D8Z1C9</accession>
<reference evidence="4" key="1">
    <citation type="submission" date="2021-05" db="EMBL/GenBank/DDBJ databases">
        <authorList>
            <person name="Alioto T."/>
            <person name="Alioto T."/>
            <person name="Gomez Garrido J."/>
        </authorList>
    </citation>
    <scope>NUCLEOTIDE SEQUENCE</scope>
</reference>
<keyword evidence="1" id="KW-0479">Metal-binding</keyword>
<dbReference type="FunFam" id="3.30.160.60:FF:000630">
    <property type="entry name" value="Zinc finger protein 180"/>
    <property type="match status" value="1"/>
</dbReference>
<dbReference type="SUPFAM" id="SSF57667">
    <property type="entry name" value="beta-beta-alpha zinc fingers"/>
    <property type="match status" value="1"/>
</dbReference>
<keyword evidence="2" id="KW-1133">Transmembrane helix</keyword>
<protein>
    <recommendedName>
        <fullName evidence="3">C2H2-type domain-containing protein</fullName>
    </recommendedName>
</protein>
<dbReference type="PROSITE" id="PS50157">
    <property type="entry name" value="ZINC_FINGER_C2H2_2"/>
    <property type="match status" value="1"/>
</dbReference>
<dbReference type="GO" id="GO:0008270">
    <property type="term" value="F:zinc ion binding"/>
    <property type="evidence" value="ECO:0007669"/>
    <property type="project" value="UniProtKB-KW"/>
</dbReference>
<evidence type="ECO:0000256" key="1">
    <source>
        <dbReference type="PROSITE-ProRule" id="PRU00042"/>
    </source>
</evidence>
<organism evidence="4">
    <name type="scientific">Cacopsylla melanoneura</name>
    <dbReference type="NCBI Taxonomy" id="428564"/>
    <lineage>
        <taxon>Eukaryota</taxon>
        <taxon>Metazoa</taxon>
        <taxon>Ecdysozoa</taxon>
        <taxon>Arthropoda</taxon>
        <taxon>Hexapoda</taxon>
        <taxon>Insecta</taxon>
        <taxon>Pterygota</taxon>
        <taxon>Neoptera</taxon>
        <taxon>Paraneoptera</taxon>
        <taxon>Hemiptera</taxon>
        <taxon>Sternorrhyncha</taxon>
        <taxon>Psylloidea</taxon>
        <taxon>Psyllidae</taxon>
        <taxon>Psyllinae</taxon>
        <taxon>Cacopsylla</taxon>
    </lineage>
</organism>
<dbReference type="SMART" id="SM00355">
    <property type="entry name" value="ZnF_C2H2"/>
    <property type="match status" value="1"/>
</dbReference>
<name>A0A8D8Z1C9_9HEMI</name>
<dbReference type="InterPro" id="IPR036236">
    <property type="entry name" value="Znf_C2H2_sf"/>
</dbReference>
<evidence type="ECO:0000259" key="3">
    <source>
        <dbReference type="PROSITE" id="PS50157"/>
    </source>
</evidence>
<dbReference type="InterPro" id="IPR013087">
    <property type="entry name" value="Znf_C2H2_type"/>
</dbReference>
<dbReference type="EMBL" id="HBUF01411084">
    <property type="protein sequence ID" value="CAG6739057.1"/>
    <property type="molecule type" value="Transcribed_RNA"/>
</dbReference>
<dbReference type="EMBL" id="HBUF01411085">
    <property type="protein sequence ID" value="CAG6739058.1"/>
    <property type="molecule type" value="Transcribed_RNA"/>
</dbReference>
<evidence type="ECO:0000313" key="4">
    <source>
        <dbReference type="EMBL" id="CAG6739058.1"/>
    </source>
</evidence>
<feature type="transmembrane region" description="Helical" evidence="2">
    <location>
        <begin position="15"/>
        <end position="34"/>
    </location>
</feature>
<evidence type="ECO:0000256" key="2">
    <source>
        <dbReference type="SAM" id="Phobius"/>
    </source>
</evidence>
<keyword evidence="1" id="KW-0863">Zinc-finger</keyword>
<proteinExistence type="predicted"/>
<keyword evidence="2" id="KW-0472">Membrane</keyword>
<keyword evidence="2" id="KW-0812">Transmembrane</keyword>
<dbReference type="AlphaFoldDB" id="A0A8D8Z1C9"/>